<feature type="domain" description="Chitin-binding type-2" evidence="6">
    <location>
        <begin position="31"/>
        <end position="86"/>
    </location>
</feature>
<feature type="non-terminal residue" evidence="7">
    <location>
        <position position="1"/>
    </location>
</feature>
<gene>
    <name evidence="7" type="ORF">L9F63_012543</name>
</gene>
<keyword evidence="3" id="KW-0677">Repeat</keyword>
<evidence type="ECO:0000259" key="6">
    <source>
        <dbReference type="PROSITE" id="PS50940"/>
    </source>
</evidence>
<proteinExistence type="predicted"/>
<dbReference type="InterPro" id="IPR036508">
    <property type="entry name" value="Chitin-bd_dom_sf"/>
</dbReference>
<dbReference type="InterPro" id="IPR051940">
    <property type="entry name" value="Chitin_bind-dev_reg"/>
</dbReference>
<keyword evidence="4" id="KW-1015">Disulfide bond</keyword>
<feature type="non-terminal residue" evidence="7">
    <location>
        <position position="254"/>
    </location>
</feature>
<protein>
    <recommendedName>
        <fullName evidence="6">Chitin-binding type-2 domain-containing protein</fullName>
    </recommendedName>
</protein>
<reference evidence="7" key="2">
    <citation type="submission" date="2023-05" db="EMBL/GenBank/DDBJ databases">
        <authorList>
            <person name="Fouks B."/>
        </authorList>
    </citation>
    <scope>NUCLEOTIDE SEQUENCE</scope>
    <source>
        <strain evidence="7">Stay&amp;Tobe</strain>
        <tissue evidence="7">Testes</tissue>
    </source>
</reference>
<dbReference type="Pfam" id="PF01607">
    <property type="entry name" value="CBM_14"/>
    <property type="match status" value="1"/>
</dbReference>
<dbReference type="Gene3D" id="2.170.140.10">
    <property type="entry name" value="Chitin binding domain"/>
    <property type="match status" value="1"/>
</dbReference>
<reference evidence="7" key="1">
    <citation type="journal article" date="2023" name="IScience">
        <title>Live-bearing cockroach genome reveals convergent evolutionary mechanisms linked to viviparity in insects and beyond.</title>
        <authorList>
            <person name="Fouks B."/>
            <person name="Harrison M.C."/>
            <person name="Mikhailova A.A."/>
            <person name="Marchal E."/>
            <person name="English S."/>
            <person name="Carruthers M."/>
            <person name="Jennings E.C."/>
            <person name="Chiamaka E.L."/>
            <person name="Frigard R.A."/>
            <person name="Pippel M."/>
            <person name="Attardo G.M."/>
            <person name="Benoit J.B."/>
            <person name="Bornberg-Bauer E."/>
            <person name="Tobe S.S."/>
        </authorList>
    </citation>
    <scope>NUCLEOTIDE SEQUENCE</scope>
    <source>
        <strain evidence="7">Stay&amp;Tobe</strain>
    </source>
</reference>
<evidence type="ECO:0000256" key="4">
    <source>
        <dbReference type="ARBA" id="ARBA00023157"/>
    </source>
</evidence>
<comment type="caution">
    <text evidence="7">The sequence shown here is derived from an EMBL/GenBank/DDBJ whole genome shotgun (WGS) entry which is preliminary data.</text>
</comment>
<keyword evidence="5" id="KW-0325">Glycoprotein</keyword>
<name>A0AAD8EMP9_DIPPU</name>
<dbReference type="InterPro" id="IPR002557">
    <property type="entry name" value="Chitin-bd_dom"/>
</dbReference>
<dbReference type="Proteomes" id="UP001233999">
    <property type="component" value="Unassembled WGS sequence"/>
</dbReference>
<evidence type="ECO:0000256" key="2">
    <source>
        <dbReference type="ARBA" id="ARBA00022729"/>
    </source>
</evidence>
<dbReference type="GO" id="GO:0005576">
    <property type="term" value="C:extracellular region"/>
    <property type="evidence" value="ECO:0007669"/>
    <property type="project" value="InterPro"/>
</dbReference>
<keyword evidence="2" id="KW-0732">Signal</keyword>
<dbReference type="SUPFAM" id="SSF57625">
    <property type="entry name" value="Invertebrate chitin-binding proteins"/>
    <property type="match status" value="1"/>
</dbReference>
<dbReference type="PROSITE" id="PS50940">
    <property type="entry name" value="CHIT_BIND_II"/>
    <property type="match status" value="1"/>
</dbReference>
<accession>A0AAD8EMP9</accession>
<dbReference type="PANTHER" id="PTHR23301:SF0">
    <property type="entry name" value="CHITIN-BINDING TYPE-2 DOMAIN-CONTAINING PROTEIN-RELATED"/>
    <property type="match status" value="1"/>
</dbReference>
<dbReference type="EMBL" id="JASPKZ010001989">
    <property type="protein sequence ID" value="KAJ9596425.1"/>
    <property type="molecule type" value="Genomic_DNA"/>
</dbReference>
<dbReference type="GO" id="GO:0008061">
    <property type="term" value="F:chitin binding"/>
    <property type="evidence" value="ECO:0007669"/>
    <property type="project" value="UniProtKB-KW"/>
</dbReference>
<dbReference type="PANTHER" id="PTHR23301">
    <property type="entry name" value="CHITIN BINDING PERITROPHIN-A"/>
    <property type="match status" value="1"/>
</dbReference>
<keyword evidence="1" id="KW-0147">Chitin-binding</keyword>
<evidence type="ECO:0000313" key="7">
    <source>
        <dbReference type="EMBL" id="KAJ9596425.1"/>
    </source>
</evidence>
<keyword evidence="8" id="KW-1185">Reference proteome</keyword>
<dbReference type="SMART" id="SM00494">
    <property type="entry name" value="ChtBD2"/>
    <property type="match status" value="1"/>
</dbReference>
<evidence type="ECO:0000256" key="3">
    <source>
        <dbReference type="ARBA" id="ARBA00022737"/>
    </source>
</evidence>
<dbReference type="AlphaFoldDB" id="A0AAD8EMP9"/>
<evidence type="ECO:0000313" key="8">
    <source>
        <dbReference type="Proteomes" id="UP001233999"/>
    </source>
</evidence>
<organism evidence="7 8">
    <name type="scientific">Diploptera punctata</name>
    <name type="common">Pacific beetle cockroach</name>
    <dbReference type="NCBI Taxonomy" id="6984"/>
    <lineage>
        <taxon>Eukaryota</taxon>
        <taxon>Metazoa</taxon>
        <taxon>Ecdysozoa</taxon>
        <taxon>Arthropoda</taxon>
        <taxon>Hexapoda</taxon>
        <taxon>Insecta</taxon>
        <taxon>Pterygota</taxon>
        <taxon>Neoptera</taxon>
        <taxon>Polyneoptera</taxon>
        <taxon>Dictyoptera</taxon>
        <taxon>Blattodea</taxon>
        <taxon>Blaberoidea</taxon>
        <taxon>Blaberidae</taxon>
        <taxon>Diplopterinae</taxon>
        <taxon>Diploptera</taxon>
    </lineage>
</organism>
<evidence type="ECO:0000256" key="1">
    <source>
        <dbReference type="ARBA" id="ARBA00022669"/>
    </source>
</evidence>
<sequence length="254" mass="28517">RNEIFTGYLSEPCEAQQRRARVSGSGQQTVEFDCPEEFGYYSHPTDCTQYYVCVFGGALLESCTGGLMYSQELQTCDWPRNVGCGAEGESATISTVRVTDPRTRHTTPTGSRFMVSTVHQNIGLSVVLRHKCGGTHLRLCPANNTVYDDLCITQYYANSPALPVEFFSRLYQIPLLRVYRKHDQSLQGPTSWIKQQANRHQLYADDLGPAEEVESDRQQRVYRGQPSTVGQVARDRDGLRHQVTNAIPVSTTNL</sequence>
<evidence type="ECO:0000256" key="5">
    <source>
        <dbReference type="ARBA" id="ARBA00023180"/>
    </source>
</evidence>